<keyword evidence="2" id="KW-0689">Ribosomal protein</keyword>
<dbReference type="GO" id="GO:0005737">
    <property type="term" value="C:cytoplasm"/>
    <property type="evidence" value="ECO:0007669"/>
    <property type="project" value="UniProtKB-ARBA"/>
</dbReference>
<dbReference type="PANTHER" id="PTHR10724:SF7">
    <property type="entry name" value="SMALL RIBOSOMAL SUBUNIT PROTEIN BS1C"/>
    <property type="match status" value="1"/>
</dbReference>
<feature type="domain" description="S1 motif" evidence="4">
    <location>
        <begin position="43"/>
        <end position="109"/>
    </location>
</feature>
<evidence type="ECO:0000313" key="6">
    <source>
        <dbReference type="Proteomes" id="UP000886814"/>
    </source>
</evidence>
<proteinExistence type="inferred from homology"/>
<accession>A0A9D1PG16</accession>
<dbReference type="FunFam" id="2.40.50.140:FF:000051">
    <property type="entry name" value="RNA-binding transcriptional accessory protein"/>
    <property type="match status" value="1"/>
</dbReference>
<sequence>MSEETKKPETMEDYMNEINASFSNFRDDDMLIWDKLAQMKEDKESFEVTVEGIVKGGVIAYVEGIRAFIPVSQLALHYVENPEDYLKKTLTVRVIEVDEQENRLVLSAREVLREKAQEEKLEKIQNIKVGSIVEGTVESLQTYGAFIDLGDHISGLVHISQISEKRIKSPKAVLSVGDHVKAKVIKNEDGKISLSIKALAQPEEEKDEEPDFEIPKSEEISTSLGSLLKNLKING</sequence>
<organism evidence="5 6">
    <name type="scientific">Candidatus Blautia stercorigallinarum</name>
    <dbReference type="NCBI Taxonomy" id="2838501"/>
    <lineage>
        <taxon>Bacteria</taxon>
        <taxon>Bacillati</taxon>
        <taxon>Bacillota</taxon>
        <taxon>Clostridia</taxon>
        <taxon>Lachnospirales</taxon>
        <taxon>Lachnospiraceae</taxon>
        <taxon>Blautia</taxon>
    </lineage>
</organism>
<dbReference type="PROSITE" id="PS50126">
    <property type="entry name" value="S1"/>
    <property type="match status" value="2"/>
</dbReference>
<reference evidence="5" key="2">
    <citation type="submission" date="2021-04" db="EMBL/GenBank/DDBJ databases">
        <authorList>
            <person name="Gilroy R."/>
        </authorList>
    </citation>
    <scope>NUCLEOTIDE SEQUENCE</scope>
    <source>
        <strain evidence="5">CHK195-9823</strain>
    </source>
</reference>
<dbReference type="PANTHER" id="PTHR10724">
    <property type="entry name" value="30S RIBOSOMAL PROTEIN S1"/>
    <property type="match status" value="1"/>
</dbReference>
<dbReference type="Proteomes" id="UP000886814">
    <property type="component" value="Unassembled WGS sequence"/>
</dbReference>
<evidence type="ECO:0000256" key="2">
    <source>
        <dbReference type="ARBA" id="ARBA00022980"/>
    </source>
</evidence>
<dbReference type="GO" id="GO:1990904">
    <property type="term" value="C:ribonucleoprotein complex"/>
    <property type="evidence" value="ECO:0007669"/>
    <property type="project" value="UniProtKB-KW"/>
</dbReference>
<dbReference type="InterPro" id="IPR035104">
    <property type="entry name" value="Ribosomal_protein_S1-like"/>
</dbReference>
<dbReference type="InterPro" id="IPR012340">
    <property type="entry name" value="NA-bd_OB-fold"/>
</dbReference>
<keyword evidence="3" id="KW-0687">Ribonucleoprotein</keyword>
<dbReference type="GO" id="GO:0003735">
    <property type="term" value="F:structural constituent of ribosome"/>
    <property type="evidence" value="ECO:0007669"/>
    <property type="project" value="TreeGrafter"/>
</dbReference>
<evidence type="ECO:0000256" key="1">
    <source>
        <dbReference type="ARBA" id="ARBA00006767"/>
    </source>
</evidence>
<dbReference type="PRINTS" id="PR00681">
    <property type="entry name" value="RIBOSOMALS1"/>
</dbReference>
<dbReference type="Pfam" id="PF00575">
    <property type="entry name" value="S1"/>
    <property type="match status" value="2"/>
</dbReference>
<dbReference type="GO" id="GO:0006412">
    <property type="term" value="P:translation"/>
    <property type="evidence" value="ECO:0007669"/>
    <property type="project" value="TreeGrafter"/>
</dbReference>
<reference evidence="5" key="1">
    <citation type="journal article" date="2021" name="PeerJ">
        <title>Extensive microbial diversity within the chicken gut microbiome revealed by metagenomics and culture.</title>
        <authorList>
            <person name="Gilroy R."/>
            <person name="Ravi A."/>
            <person name="Getino M."/>
            <person name="Pursley I."/>
            <person name="Horton D.L."/>
            <person name="Alikhan N.F."/>
            <person name="Baker D."/>
            <person name="Gharbi K."/>
            <person name="Hall N."/>
            <person name="Watson M."/>
            <person name="Adriaenssens E.M."/>
            <person name="Foster-Nyarko E."/>
            <person name="Jarju S."/>
            <person name="Secka A."/>
            <person name="Antonio M."/>
            <person name="Oren A."/>
            <person name="Chaudhuri R.R."/>
            <person name="La Ragione R."/>
            <person name="Hildebrand F."/>
            <person name="Pallen M.J."/>
        </authorList>
    </citation>
    <scope>NUCLEOTIDE SEQUENCE</scope>
    <source>
        <strain evidence="5">CHK195-9823</strain>
    </source>
</reference>
<dbReference type="GO" id="GO:0003729">
    <property type="term" value="F:mRNA binding"/>
    <property type="evidence" value="ECO:0007669"/>
    <property type="project" value="TreeGrafter"/>
</dbReference>
<dbReference type="CDD" id="cd04465">
    <property type="entry name" value="S1_RPS1_repeat_ec2_hs2"/>
    <property type="match status" value="1"/>
</dbReference>
<evidence type="ECO:0000256" key="3">
    <source>
        <dbReference type="ARBA" id="ARBA00023274"/>
    </source>
</evidence>
<feature type="domain" description="S1 motif" evidence="4">
    <location>
        <begin position="130"/>
        <end position="197"/>
    </location>
</feature>
<gene>
    <name evidence="5" type="ORF">H9747_13720</name>
</gene>
<evidence type="ECO:0000313" key="5">
    <source>
        <dbReference type="EMBL" id="HIV40030.1"/>
    </source>
</evidence>
<dbReference type="SUPFAM" id="SSF50249">
    <property type="entry name" value="Nucleic acid-binding proteins"/>
    <property type="match status" value="2"/>
</dbReference>
<dbReference type="EMBL" id="DXIQ01000094">
    <property type="protein sequence ID" value="HIV40030.1"/>
    <property type="molecule type" value="Genomic_DNA"/>
</dbReference>
<protein>
    <submittedName>
        <fullName evidence="5">S1 RNA-binding domain-containing protein</fullName>
    </submittedName>
</protein>
<comment type="similarity">
    <text evidence="1">Belongs to the bacterial ribosomal protein bS1 family.</text>
</comment>
<dbReference type="GO" id="GO:0005840">
    <property type="term" value="C:ribosome"/>
    <property type="evidence" value="ECO:0007669"/>
    <property type="project" value="UniProtKB-KW"/>
</dbReference>
<dbReference type="Gene3D" id="2.40.50.140">
    <property type="entry name" value="Nucleic acid-binding proteins"/>
    <property type="match status" value="2"/>
</dbReference>
<dbReference type="SMART" id="SM00316">
    <property type="entry name" value="S1"/>
    <property type="match status" value="2"/>
</dbReference>
<name>A0A9D1PG16_9FIRM</name>
<evidence type="ECO:0000259" key="4">
    <source>
        <dbReference type="PROSITE" id="PS50126"/>
    </source>
</evidence>
<comment type="caution">
    <text evidence="5">The sequence shown here is derived from an EMBL/GenBank/DDBJ whole genome shotgun (WGS) entry which is preliminary data.</text>
</comment>
<dbReference type="InterPro" id="IPR050437">
    <property type="entry name" value="Ribos_protein_bS1-like"/>
</dbReference>
<dbReference type="AlphaFoldDB" id="A0A9D1PG16"/>
<dbReference type="InterPro" id="IPR003029">
    <property type="entry name" value="S1_domain"/>
</dbReference>